<name>A0AAV7KBK0_9METZ</name>
<comment type="caution">
    <text evidence="4">The sequence shown here is derived from an EMBL/GenBank/DDBJ whole genome shotgun (WGS) entry which is preliminary data.</text>
</comment>
<protein>
    <submittedName>
        <fullName evidence="4">Uncharacterized protein</fullName>
    </submittedName>
</protein>
<accession>A0AAV7KBK0</accession>
<dbReference type="AlphaFoldDB" id="A0AAV7KBK0"/>
<dbReference type="InterPro" id="IPR001806">
    <property type="entry name" value="Small_GTPase"/>
</dbReference>
<evidence type="ECO:0000256" key="2">
    <source>
        <dbReference type="ARBA" id="ARBA00023134"/>
    </source>
</evidence>
<dbReference type="SMART" id="SM00174">
    <property type="entry name" value="RHO"/>
    <property type="match status" value="1"/>
</dbReference>
<dbReference type="SUPFAM" id="SSF52540">
    <property type="entry name" value="P-loop containing nucleoside triphosphate hydrolases"/>
    <property type="match status" value="1"/>
</dbReference>
<dbReference type="InterPro" id="IPR050227">
    <property type="entry name" value="Rab"/>
</dbReference>
<keyword evidence="1" id="KW-0547">Nucleotide-binding</keyword>
<reference evidence="4 5" key="1">
    <citation type="journal article" date="2023" name="BMC Biol.">
        <title>The compact genome of the sponge Oopsacas minuta (Hexactinellida) is lacking key metazoan core genes.</title>
        <authorList>
            <person name="Santini S."/>
            <person name="Schenkelaars Q."/>
            <person name="Jourda C."/>
            <person name="Duchesne M."/>
            <person name="Belahbib H."/>
            <person name="Rocher C."/>
            <person name="Selva M."/>
            <person name="Riesgo A."/>
            <person name="Vervoort M."/>
            <person name="Leys S.P."/>
            <person name="Kodjabachian L."/>
            <person name="Le Bivic A."/>
            <person name="Borchiellini C."/>
            <person name="Claverie J.M."/>
            <person name="Renard E."/>
        </authorList>
    </citation>
    <scope>NUCLEOTIDE SEQUENCE [LARGE SCALE GENOMIC DNA]</scope>
    <source>
        <strain evidence="4">SPO-2</strain>
    </source>
</reference>
<dbReference type="InterPro" id="IPR027417">
    <property type="entry name" value="P-loop_NTPase"/>
</dbReference>
<dbReference type="GO" id="GO:0005525">
    <property type="term" value="F:GTP binding"/>
    <property type="evidence" value="ECO:0007669"/>
    <property type="project" value="UniProtKB-KW"/>
</dbReference>
<keyword evidence="2" id="KW-0342">GTP-binding</keyword>
<dbReference type="Proteomes" id="UP001165289">
    <property type="component" value="Unassembled WGS sequence"/>
</dbReference>
<dbReference type="PROSITE" id="PS51419">
    <property type="entry name" value="RAB"/>
    <property type="match status" value="1"/>
</dbReference>
<dbReference type="InterPro" id="IPR005225">
    <property type="entry name" value="Small_GTP-bd"/>
</dbReference>
<dbReference type="CDD" id="cd00154">
    <property type="entry name" value="Rab"/>
    <property type="match status" value="1"/>
</dbReference>
<organism evidence="4 5">
    <name type="scientific">Oopsacas minuta</name>
    <dbReference type="NCBI Taxonomy" id="111878"/>
    <lineage>
        <taxon>Eukaryota</taxon>
        <taxon>Metazoa</taxon>
        <taxon>Porifera</taxon>
        <taxon>Hexactinellida</taxon>
        <taxon>Hexasterophora</taxon>
        <taxon>Lyssacinosida</taxon>
        <taxon>Leucopsacidae</taxon>
        <taxon>Oopsacas</taxon>
    </lineage>
</organism>
<evidence type="ECO:0000256" key="3">
    <source>
        <dbReference type="SAM" id="MobiDB-lite"/>
    </source>
</evidence>
<dbReference type="GO" id="GO:0003924">
    <property type="term" value="F:GTPase activity"/>
    <property type="evidence" value="ECO:0007669"/>
    <property type="project" value="InterPro"/>
</dbReference>
<dbReference type="NCBIfam" id="TIGR00231">
    <property type="entry name" value="small_GTP"/>
    <property type="match status" value="1"/>
</dbReference>
<dbReference type="FunFam" id="3.40.50.300:FF:001447">
    <property type="entry name" value="Ras-related protein Rab-1B"/>
    <property type="match status" value="1"/>
</dbReference>
<proteinExistence type="predicted"/>
<dbReference type="SMART" id="SM00173">
    <property type="entry name" value="RAS"/>
    <property type="match status" value="1"/>
</dbReference>
<dbReference type="SMART" id="SM00175">
    <property type="entry name" value="RAB"/>
    <property type="match status" value="1"/>
</dbReference>
<evidence type="ECO:0000256" key="1">
    <source>
        <dbReference type="ARBA" id="ARBA00022741"/>
    </source>
</evidence>
<feature type="region of interest" description="Disordered" evidence="3">
    <location>
        <begin position="188"/>
        <end position="207"/>
    </location>
</feature>
<dbReference type="PANTHER" id="PTHR47977">
    <property type="entry name" value="RAS-RELATED PROTEIN RAB"/>
    <property type="match status" value="1"/>
</dbReference>
<sequence length="207" mass="23667">MTDNFDYSFNITIVGSEQVEKSSIRKHFASNIELNTLYDPTIRVDFSSHIIKLDEVRIKLRFWDTAGSEIYPQISPAYYIKAHGIIMVYDVTDLYSFGILESYLSKALKLAEEKTKIMLVANNCDLIGNRKISYETGKEFADAHNLLYFEVSCKSHEQVEYAIVSLASLIVENEKRNEYILKQKNNSNVGSTHSREAARDSSKCNLL</sequence>
<dbReference type="Pfam" id="PF00071">
    <property type="entry name" value="Ras"/>
    <property type="match status" value="1"/>
</dbReference>
<evidence type="ECO:0000313" key="4">
    <source>
        <dbReference type="EMBL" id="KAI6658441.1"/>
    </source>
</evidence>
<evidence type="ECO:0000313" key="5">
    <source>
        <dbReference type="Proteomes" id="UP001165289"/>
    </source>
</evidence>
<dbReference type="EMBL" id="JAKMXF010000088">
    <property type="protein sequence ID" value="KAI6658441.1"/>
    <property type="molecule type" value="Genomic_DNA"/>
</dbReference>
<keyword evidence="5" id="KW-1185">Reference proteome</keyword>
<gene>
    <name evidence="4" type="ORF">LOD99_15241</name>
</gene>
<feature type="compositionally biased region" description="Basic and acidic residues" evidence="3">
    <location>
        <begin position="193"/>
        <end position="207"/>
    </location>
</feature>
<dbReference type="Gene3D" id="3.40.50.300">
    <property type="entry name" value="P-loop containing nucleotide triphosphate hydrolases"/>
    <property type="match status" value="1"/>
</dbReference>
<dbReference type="PRINTS" id="PR00449">
    <property type="entry name" value="RASTRNSFRMNG"/>
</dbReference>
<dbReference type="PROSITE" id="PS51421">
    <property type="entry name" value="RAS"/>
    <property type="match status" value="1"/>
</dbReference>